<proteinExistence type="predicted"/>
<keyword evidence="3" id="KW-1185">Reference proteome</keyword>
<evidence type="ECO:0000313" key="3">
    <source>
        <dbReference type="Proteomes" id="UP000828390"/>
    </source>
</evidence>
<name>A0A9D4IY67_DREPO</name>
<dbReference type="Proteomes" id="UP000828390">
    <property type="component" value="Unassembled WGS sequence"/>
</dbReference>
<reference evidence="2" key="1">
    <citation type="journal article" date="2019" name="bioRxiv">
        <title>The Genome of the Zebra Mussel, Dreissena polymorpha: A Resource for Invasive Species Research.</title>
        <authorList>
            <person name="McCartney M.A."/>
            <person name="Auch B."/>
            <person name="Kono T."/>
            <person name="Mallez S."/>
            <person name="Zhang Y."/>
            <person name="Obille A."/>
            <person name="Becker A."/>
            <person name="Abrahante J.E."/>
            <person name="Garbe J."/>
            <person name="Badalamenti J.P."/>
            <person name="Herman A."/>
            <person name="Mangelson H."/>
            <person name="Liachko I."/>
            <person name="Sullivan S."/>
            <person name="Sone E.D."/>
            <person name="Koren S."/>
            <person name="Silverstein K.A.T."/>
            <person name="Beckman K.B."/>
            <person name="Gohl D.M."/>
        </authorList>
    </citation>
    <scope>NUCLEOTIDE SEQUENCE</scope>
    <source>
        <strain evidence="2">Duluth1</strain>
        <tissue evidence="2">Whole animal</tissue>
    </source>
</reference>
<organism evidence="2 3">
    <name type="scientific">Dreissena polymorpha</name>
    <name type="common">Zebra mussel</name>
    <name type="synonym">Mytilus polymorpha</name>
    <dbReference type="NCBI Taxonomy" id="45954"/>
    <lineage>
        <taxon>Eukaryota</taxon>
        <taxon>Metazoa</taxon>
        <taxon>Spiralia</taxon>
        <taxon>Lophotrochozoa</taxon>
        <taxon>Mollusca</taxon>
        <taxon>Bivalvia</taxon>
        <taxon>Autobranchia</taxon>
        <taxon>Heteroconchia</taxon>
        <taxon>Euheterodonta</taxon>
        <taxon>Imparidentia</taxon>
        <taxon>Neoheterodontei</taxon>
        <taxon>Myida</taxon>
        <taxon>Dreissenoidea</taxon>
        <taxon>Dreissenidae</taxon>
        <taxon>Dreissena</taxon>
    </lineage>
</organism>
<accession>A0A9D4IY67</accession>
<reference evidence="2" key="2">
    <citation type="submission" date="2020-11" db="EMBL/GenBank/DDBJ databases">
        <authorList>
            <person name="McCartney M.A."/>
            <person name="Auch B."/>
            <person name="Kono T."/>
            <person name="Mallez S."/>
            <person name="Becker A."/>
            <person name="Gohl D.M."/>
            <person name="Silverstein K.A.T."/>
            <person name="Koren S."/>
            <person name="Bechman K.B."/>
            <person name="Herman A."/>
            <person name="Abrahante J.E."/>
            <person name="Garbe J."/>
        </authorList>
    </citation>
    <scope>NUCLEOTIDE SEQUENCE</scope>
    <source>
        <strain evidence="2">Duluth1</strain>
        <tissue evidence="2">Whole animal</tissue>
    </source>
</reference>
<gene>
    <name evidence="2" type="ORF">DPMN_144738</name>
</gene>
<comment type="caution">
    <text evidence="2">The sequence shown here is derived from an EMBL/GenBank/DDBJ whole genome shotgun (WGS) entry which is preliminary data.</text>
</comment>
<evidence type="ECO:0000256" key="1">
    <source>
        <dbReference type="SAM" id="MobiDB-lite"/>
    </source>
</evidence>
<evidence type="ECO:0000313" key="2">
    <source>
        <dbReference type="EMBL" id="KAH3791255.1"/>
    </source>
</evidence>
<protein>
    <submittedName>
        <fullName evidence="2">Uncharacterized protein</fullName>
    </submittedName>
</protein>
<sequence length="53" mass="5727">MLPSLTRTPAPVAVSSKTSLKVPSPWKSRGGGHMLLDDIHNGTMLISGEHFRN</sequence>
<dbReference type="AlphaFoldDB" id="A0A9D4IY67"/>
<feature type="region of interest" description="Disordered" evidence="1">
    <location>
        <begin position="1"/>
        <end position="27"/>
    </location>
</feature>
<dbReference type="EMBL" id="JAIWYP010000007">
    <property type="protein sequence ID" value="KAH3791255.1"/>
    <property type="molecule type" value="Genomic_DNA"/>
</dbReference>